<organism evidence="6 7">
    <name type="scientific">Tichowtungia aerotolerans</name>
    <dbReference type="NCBI Taxonomy" id="2697043"/>
    <lineage>
        <taxon>Bacteria</taxon>
        <taxon>Pseudomonadati</taxon>
        <taxon>Kiritimatiellota</taxon>
        <taxon>Tichowtungiia</taxon>
        <taxon>Tichowtungiales</taxon>
        <taxon>Tichowtungiaceae</taxon>
        <taxon>Tichowtungia</taxon>
    </lineage>
</organism>
<dbReference type="PANTHER" id="PTHR22901:SF0">
    <property type="entry name" value="SIALATE O-ACETYLESTERASE"/>
    <property type="match status" value="1"/>
</dbReference>
<dbReference type="SUPFAM" id="SSF52266">
    <property type="entry name" value="SGNH hydrolase"/>
    <property type="match status" value="1"/>
</dbReference>
<dbReference type="InterPro" id="IPR000917">
    <property type="entry name" value="Sulfatase_N"/>
</dbReference>
<evidence type="ECO:0000259" key="5">
    <source>
        <dbReference type="Pfam" id="PF03629"/>
    </source>
</evidence>
<feature type="signal peptide" evidence="3">
    <location>
        <begin position="1"/>
        <end position="23"/>
    </location>
</feature>
<keyword evidence="2 6" id="KW-0378">Hydrolase</keyword>
<feature type="domain" description="Sulfatase N-terminal" evidence="4">
    <location>
        <begin position="25"/>
        <end position="377"/>
    </location>
</feature>
<keyword evidence="6" id="KW-0808">Transferase</keyword>
<dbReference type="GO" id="GO:0016740">
    <property type="term" value="F:transferase activity"/>
    <property type="evidence" value="ECO:0007669"/>
    <property type="project" value="UniProtKB-KW"/>
</dbReference>
<dbReference type="Gene3D" id="3.30.1120.10">
    <property type="match status" value="1"/>
</dbReference>
<name>A0A6P1M653_9BACT</name>
<evidence type="ECO:0000256" key="1">
    <source>
        <dbReference type="ARBA" id="ARBA00008779"/>
    </source>
</evidence>
<evidence type="ECO:0000313" key="6">
    <source>
        <dbReference type="EMBL" id="QHI68483.1"/>
    </source>
</evidence>
<dbReference type="EMBL" id="CP047593">
    <property type="protein sequence ID" value="QHI68483.1"/>
    <property type="molecule type" value="Genomic_DNA"/>
</dbReference>
<evidence type="ECO:0000256" key="3">
    <source>
        <dbReference type="SAM" id="SignalP"/>
    </source>
</evidence>
<dbReference type="KEGG" id="taer:GT409_03110"/>
<dbReference type="GO" id="GO:0005975">
    <property type="term" value="P:carbohydrate metabolic process"/>
    <property type="evidence" value="ECO:0007669"/>
    <property type="project" value="TreeGrafter"/>
</dbReference>
<dbReference type="RefSeq" id="WP_160626848.1">
    <property type="nucleotide sequence ID" value="NZ_CP047593.1"/>
</dbReference>
<keyword evidence="3" id="KW-0732">Signal</keyword>
<evidence type="ECO:0000256" key="2">
    <source>
        <dbReference type="ARBA" id="ARBA00022801"/>
    </source>
</evidence>
<proteinExistence type="inferred from homology"/>
<keyword evidence="7" id="KW-1185">Reference proteome</keyword>
<sequence>MRQIKTVLLLAVLGWLFAESTAAAPNIIMILIDDMGWADSSTYGSEFYQTPNLTRLAKEGMLFTDAYAAAPLCSPTRASIMSGQYPARLRMTQAITPKDVPEPQALPPKGNEYCGLVQNKNHMPLEVFTLAEALKEEGYNTAHIGKWHLTSSNPGWNGGDSTYNAENQGFDYVIGGGHLPGPPDYYSPYTGNKKSRQGGIRNLKPGPEGEYLNERLAEESIKWMDSVKGSGKPFYLNFWHYAVHGPVIAKKDLLPKYNERRDPENPQRCPEMATMLDSMDNSIGMLLDWLDKPENRTLKENTVVIVTSDNGGVIHNDVNGNPWTSNRPLRGGKANTYEGGVREPWIVRWPGVTRPGSVCSTSVQSIDIYPTVLEMVGTKPSKDVLLDGQSIVPLLKGQMMAHQPIFTHFPHYMGVLCAPSTSVRAGDYKLIRYYYAGDNAASHAYELFDLKRDPSEAINLAAYFPERVKELDRLIDSFLKETDALVPVRNENYSGDPQLNRTRQAVKNAPDRPQNLRLPEAVIKTEKAGSRCLQLLDQDNQPRKTHALVVDGGEWVHVENNPDGSVLVQWDVIPNDETVRVLFGWKGGEIPHEINLATIPPCELVIGPLATSSELRPKIQQTVSWSVDVSPNETEVVSAPDNAVWSEGFNSDFSNPYAKGSFGPQFGVTTPGIVTDGSLAGVEGDGFAALNLKRKETNGKAKQFGGMDVSLGTVTDAGVTYTFSGKFGWRYGKPASARDLEIIKEFSGFLIGGKRPASMVTPAFNFGELPQKQLKDYRFSYTTQPDDVGKTIGLRLRLVDLNKVTGLTQFLTDGWAVTAAPAEAAAGVRLPGIFSDGMVLQADAPVQVWGRAEPGDAITVEFAGQKKTAKTNDEGTWQVTLDPMSVSSNPRRMTVSSTRNSELETLNFSNVLVGEVWLCAGQSNMRMTVRGVTNAGKEMSNADFPGIRFFTTPAIGHEEPQEDVDANWTVCSPQSVGNSTATGYFFGRKLHQDLNVPIGLVDISYGGAVIATFMDAETVRHTPANELIYQKDQTFLNAKKLREQGISSRCYNAMVAPVAPYSVRGTIWYQGEANVGTPDEYVTWYRDYMNMMRTKFKNPDMPFYHVQLAGFENQLKPKPTNVPPEVWARFRLAQEEILQFPHTAMATAMDIGMKENIHPKNKQEVGRRLALCALNKTYGKTDVICEGPRVKVLKKKGAKVAVTFFNCGDGLKLNGDFGGFSGLLEDGTSIALSGRITGADTVAIDLAGQAVTHLRYAYANYPDCPLVNGAGLPAFPFEQPVN</sequence>
<accession>A0A6P1M653</accession>
<dbReference type="Proteomes" id="UP000464954">
    <property type="component" value="Chromosome"/>
</dbReference>
<dbReference type="Gene3D" id="3.40.50.1110">
    <property type="entry name" value="SGNH hydrolase"/>
    <property type="match status" value="1"/>
</dbReference>
<dbReference type="InterPro" id="IPR024607">
    <property type="entry name" value="Sulfatase_CS"/>
</dbReference>
<feature type="chain" id="PRO_5027003000" evidence="3">
    <location>
        <begin position="24"/>
        <end position="1282"/>
    </location>
</feature>
<dbReference type="InterPro" id="IPR017850">
    <property type="entry name" value="Alkaline_phosphatase_core_sf"/>
</dbReference>
<gene>
    <name evidence="6" type="ORF">GT409_03110</name>
</gene>
<dbReference type="PROSITE" id="PS00149">
    <property type="entry name" value="SULFATASE_2"/>
    <property type="match status" value="1"/>
</dbReference>
<dbReference type="PANTHER" id="PTHR22901">
    <property type="entry name" value="SIALATE O-ACETYLESTERASE"/>
    <property type="match status" value="1"/>
</dbReference>
<dbReference type="InterPro" id="IPR039329">
    <property type="entry name" value="SIAE"/>
</dbReference>
<dbReference type="Gene3D" id="2.60.40.10">
    <property type="entry name" value="Immunoglobulins"/>
    <property type="match status" value="1"/>
</dbReference>
<dbReference type="InterPro" id="IPR036514">
    <property type="entry name" value="SGNH_hydro_sf"/>
</dbReference>
<evidence type="ECO:0000259" key="4">
    <source>
        <dbReference type="Pfam" id="PF00884"/>
    </source>
</evidence>
<dbReference type="InterPro" id="IPR005181">
    <property type="entry name" value="SASA"/>
</dbReference>
<dbReference type="GO" id="GO:0001681">
    <property type="term" value="F:sialate O-acetylesterase activity"/>
    <property type="evidence" value="ECO:0007669"/>
    <property type="project" value="InterPro"/>
</dbReference>
<dbReference type="SUPFAM" id="SSF53649">
    <property type="entry name" value="Alkaline phosphatase-like"/>
    <property type="match status" value="1"/>
</dbReference>
<protein>
    <submittedName>
        <fullName evidence="6">Sulfatase-like hydrolase/transferase</fullName>
    </submittedName>
</protein>
<reference evidence="6 7" key="1">
    <citation type="submission" date="2020-01" db="EMBL/GenBank/DDBJ databases">
        <title>Ponticoccus aerotolerans gen. nov., sp. nov., an anaerobic bacterium and proposal of Ponticoccusceae fam. nov., Ponticoccusles ord. nov. and Ponticoccuse classis nov. in the phylum Kiritimatiellaeota.</title>
        <authorList>
            <person name="Zhou L.Y."/>
            <person name="Du Z.J."/>
        </authorList>
    </citation>
    <scope>NUCLEOTIDE SEQUENCE [LARGE SCALE GENOMIC DNA]</scope>
    <source>
        <strain evidence="6 7">S-5007</strain>
    </source>
</reference>
<dbReference type="Gene3D" id="3.40.720.10">
    <property type="entry name" value="Alkaline Phosphatase, subunit A"/>
    <property type="match status" value="1"/>
</dbReference>
<dbReference type="Pfam" id="PF03629">
    <property type="entry name" value="SASA"/>
    <property type="match status" value="1"/>
</dbReference>
<feature type="domain" description="Sialate O-acetylesterase" evidence="5">
    <location>
        <begin position="915"/>
        <end position="1170"/>
    </location>
</feature>
<comment type="similarity">
    <text evidence="1">Belongs to the sulfatase family.</text>
</comment>
<evidence type="ECO:0000313" key="7">
    <source>
        <dbReference type="Proteomes" id="UP000464954"/>
    </source>
</evidence>
<dbReference type="CDD" id="cd16144">
    <property type="entry name" value="ARS_like"/>
    <property type="match status" value="1"/>
</dbReference>
<dbReference type="InterPro" id="IPR013783">
    <property type="entry name" value="Ig-like_fold"/>
</dbReference>
<dbReference type="Pfam" id="PF00884">
    <property type="entry name" value="Sulfatase"/>
    <property type="match status" value="1"/>
</dbReference>